<keyword evidence="2 5" id="KW-0479">Metal-binding</keyword>
<evidence type="ECO:0000256" key="1">
    <source>
        <dbReference type="ARBA" id="ARBA00010617"/>
    </source>
</evidence>
<keyword evidence="8" id="KW-1185">Reference proteome</keyword>
<organism evidence="7 8">
    <name type="scientific">Puccinia graminis f. sp. tritici</name>
    <dbReference type="NCBI Taxonomy" id="56615"/>
    <lineage>
        <taxon>Eukaryota</taxon>
        <taxon>Fungi</taxon>
        <taxon>Dikarya</taxon>
        <taxon>Basidiomycota</taxon>
        <taxon>Pucciniomycotina</taxon>
        <taxon>Pucciniomycetes</taxon>
        <taxon>Pucciniales</taxon>
        <taxon>Pucciniaceae</taxon>
        <taxon>Puccinia</taxon>
    </lineage>
</organism>
<dbReference type="AlphaFoldDB" id="A0A5B0PT68"/>
<feature type="binding site" description="axial binding residue" evidence="5">
    <location>
        <position position="599"/>
    </location>
    <ligand>
        <name>heme</name>
        <dbReference type="ChEBI" id="CHEBI:30413"/>
    </ligand>
    <ligandPart>
        <name>Fe</name>
        <dbReference type="ChEBI" id="CHEBI:18248"/>
    </ligandPart>
</feature>
<proteinExistence type="inferred from homology"/>
<dbReference type="Pfam" id="PF00067">
    <property type="entry name" value="p450"/>
    <property type="match status" value="1"/>
</dbReference>
<dbReference type="PANTHER" id="PTHR24296">
    <property type="entry name" value="CYTOCHROME P450"/>
    <property type="match status" value="1"/>
</dbReference>
<comment type="caution">
    <text evidence="7">The sequence shown here is derived from an EMBL/GenBank/DDBJ whole genome shotgun (WGS) entry which is preliminary data.</text>
</comment>
<dbReference type="InterPro" id="IPR001128">
    <property type="entry name" value="Cyt_P450"/>
</dbReference>
<gene>
    <name evidence="7" type="primary">CYP52_2</name>
    <name evidence="7" type="ORF">PGT21_001395</name>
</gene>
<evidence type="ECO:0000313" key="7">
    <source>
        <dbReference type="EMBL" id="KAA1103814.1"/>
    </source>
</evidence>
<dbReference type="PRINTS" id="PR00385">
    <property type="entry name" value="P450"/>
</dbReference>
<dbReference type="PROSITE" id="PS00086">
    <property type="entry name" value="CYTOCHROME_P450"/>
    <property type="match status" value="1"/>
</dbReference>
<dbReference type="InterPro" id="IPR017972">
    <property type="entry name" value="Cyt_P450_CS"/>
</dbReference>
<evidence type="ECO:0000313" key="8">
    <source>
        <dbReference type="Proteomes" id="UP000324748"/>
    </source>
</evidence>
<dbReference type="OrthoDB" id="1470350at2759"/>
<dbReference type="GO" id="GO:0006629">
    <property type="term" value="P:lipid metabolic process"/>
    <property type="evidence" value="ECO:0007669"/>
    <property type="project" value="UniProtKB-ARBA"/>
</dbReference>
<dbReference type="GO" id="GO:0020037">
    <property type="term" value="F:heme binding"/>
    <property type="evidence" value="ECO:0007669"/>
    <property type="project" value="InterPro"/>
</dbReference>
<comment type="cofactor">
    <cofactor evidence="5">
        <name>heme</name>
        <dbReference type="ChEBI" id="CHEBI:30413"/>
    </cofactor>
</comment>
<name>A0A5B0PT68_PUCGR</name>
<reference evidence="7 8" key="1">
    <citation type="submission" date="2019-05" db="EMBL/GenBank/DDBJ databases">
        <title>Emergence of the Ug99 lineage of the wheat stem rust pathogen through somatic hybridization.</title>
        <authorList>
            <person name="Li F."/>
            <person name="Upadhyaya N.M."/>
            <person name="Sperschneider J."/>
            <person name="Matny O."/>
            <person name="Nguyen-Phuc H."/>
            <person name="Mago R."/>
            <person name="Raley C."/>
            <person name="Miller M.E."/>
            <person name="Silverstein K.A.T."/>
            <person name="Henningsen E."/>
            <person name="Hirsch C.D."/>
            <person name="Visser B."/>
            <person name="Pretorius Z.A."/>
            <person name="Steffenson B.J."/>
            <person name="Schwessinger B."/>
            <person name="Dodds P.N."/>
            <person name="Figueroa M."/>
        </authorList>
    </citation>
    <scope>NUCLEOTIDE SEQUENCE [LARGE SCALE GENOMIC DNA]</scope>
    <source>
        <strain evidence="7">21-0</strain>
    </source>
</reference>
<dbReference type="GO" id="GO:0016705">
    <property type="term" value="F:oxidoreductase activity, acting on paired donors, with incorporation or reduction of molecular oxygen"/>
    <property type="evidence" value="ECO:0007669"/>
    <property type="project" value="InterPro"/>
</dbReference>
<dbReference type="Gene3D" id="1.10.630.10">
    <property type="entry name" value="Cytochrome P450"/>
    <property type="match status" value="1"/>
</dbReference>
<dbReference type="SUPFAM" id="SSF48264">
    <property type="entry name" value="Cytochrome P450"/>
    <property type="match status" value="1"/>
</dbReference>
<evidence type="ECO:0000256" key="5">
    <source>
        <dbReference type="PIRSR" id="PIRSR602401-1"/>
    </source>
</evidence>
<evidence type="ECO:0000256" key="3">
    <source>
        <dbReference type="ARBA" id="ARBA00023002"/>
    </source>
</evidence>
<evidence type="ECO:0000256" key="2">
    <source>
        <dbReference type="ARBA" id="ARBA00022723"/>
    </source>
</evidence>
<evidence type="ECO:0000256" key="6">
    <source>
        <dbReference type="RuleBase" id="RU000461"/>
    </source>
</evidence>
<evidence type="ECO:0000256" key="4">
    <source>
        <dbReference type="ARBA" id="ARBA00023004"/>
    </source>
</evidence>
<keyword evidence="3 6" id="KW-0560">Oxidoreductase</keyword>
<dbReference type="GO" id="GO:0005506">
    <property type="term" value="F:iron ion binding"/>
    <property type="evidence" value="ECO:0007669"/>
    <property type="project" value="InterPro"/>
</dbReference>
<dbReference type="Proteomes" id="UP000324748">
    <property type="component" value="Unassembled WGS sequence"/>
</dbReference>
<dbReference type="InterPro" id="IPR036396">
    <property type="entry name" value="Cyt_P450_sf"/>
</dbReference>
<dbReference type="EMBL" id="VSWC01000041">
    <property type="protein sequence ID" value="KAA1103814.1"/>
    <property type="molecule type" value="Genomic_DNA"/>
</dbReference>
<dbReference type="PRINTS" id="PR00463">
    <property type="entry name" value="EP450I"/>
</dbReference>
<protein>
    <submittedName>
        <fullName evidence="7">Cytochrome P450 52A3</fullName>
    </submittedName>
</protein>
<keyword evidence="4 5" id="KW-0408">Iron</keyword>
<keyword evidence="5 6" id="KW-0349">Heme</keyword>
<keyword evidence="6" id="KW-0503">Monooxygenase</keyword>
<accession>A0A5B0PT68</accession>
<sequence>MLQLGTPSDFEKGTASKQVLKIRPFVSIVSASAPRNPFSLASLWCVEETDGLAILAGLMFAVHAVASISPGQSVVKLTQVDDLELHEVEDPSKRCAGNVRKEFQNPKNLNSFFVHYTTYHILPLSVLCKMLTSPVLHSLIISGFAYLTYLIFEFRDRAFGTTKRKDPLFKEVAGWPLLGQLPGSILEIARPWEAGTIMTLKLRPGFSITLPGARVIEISKPEWIEYVQKTNFENYVKGDMFQSLMADLFGKSILVTDGAAWKRSRLVTSRIFHINTFKIVVEPVVDQSMHEVLEVLQVAGDEGRDIDFCNLFNRFTLDLFAEMTFGTKLGLLEGNSALKDEGGEGYSYPEAFCDAFNFSQKHMDSRFDVAVVWQWIQKMNFRATKKMESSCHTIHDHAYTAIDEKMSKLSTGDLTADDTLQKDFLGLIMLSHLQKGHTLTRDELRDDSLSLLFAGRDATAQSLSWCFFHLLMNKDIITRIREEAAEILGEDSENVGRVTPDNYRLFTCAYASLLEAFRLHPAVPKNVKFAKANDKIPEGPMIEAGDCLTWSDWQLARDPEVWGPDCGQFIPDRWIDEMGNITHFGNFKFHSFNGGPRLCVGMNMAIYIEVKTIVETLQKFDLEFSQGWLENVPMSEEIPGVKTLYPTPQYQPSLTLPMKNPMMISATPRKL</sequence>
<dbReference type="GO" id="GO:0004497">
    <property type="term" value="F:monooxygenase activity"/>
    <property type="evidence" value="ECO:0007669"/>
    <property type="project" value="UniProtKB-KW"/>
</dbReference>
<comment type="similarity">
    <text evidence="1 6">Belongs to the cytochrome P450 family.</text>
</comment>
<dbReference type="InterPro" id="IPR002401">
    <property type="entry name" value="Cyt_P450_E_grp-I"/>
</dbReference>